<dbReference type="PANTHER" id="PTHR15204:SF0">
    <property type="entry name" value="LARGE PROLINE-RICH PROTEIN BAG6"/>
    <property type="match status" value="1"/>
</dbReference>
<dbReference type="PANTHER" id="PTHR15204">
    <property type="entry name" value="LARGE PROLINE-RICH PROTEIN BAG6"/>
    <property type="match status" value="1"/>
</dbReference>
<proteinExistence type="predicted"/>
<dbReference type="GO" id="GO:0071818">
    <property type="term" value="C:BAT3 complex"/>
    <property type="evidence" value="ECO:0007669"/>
    <property type="project" value="TreeGrafter"/>
</dbReference>
<comment type="caution">
    <text evidence="3">The sequence shown here is derived from an EMBL/GenBank/DDBJ whole genome shotgun (WGS) entry which is preliminary data.</text>
</comment>
<dbReference type="SMART" id="SM00213">
    <property type="entry name" value="UBQ"/>
    <property type="match status" value="1"/>
</dbReference>
<dbReference type="InterPro" id="IPR029071">
    <property type="entry name" value="Ubiquitin-like_domsf"/>
</dbReference>
<feature type="domain" description="Ubiquitin-like" evidence="2">
    <location>
        <begin position="210"/>
        <end position="285"/>
    </location>
</feature>
<dbReference type="PROSITE" id="PS50053">
    <property type="entry name" value="UBIQUITIN_2"/>
    <property type="match status" value="1"/>
</dbReference>
<dbReference type="Pfam" id="PF00240">
    <property type="entry name" value="ubiquitin"/>
    <property type="match status" value="1"/>
</dbReference>
<dbReference type="PROSITE" id="PS00299">
    <property type="entry name" value="UBIQUITIN_1"/>
    <property type="match status" value="1"/>
</dbReference>
<sequence>MGRFIGGNASPRGGDNGGGSGSTSRRGRAQYEALSADDDQTPRHSPRGGPVPVRRRASADENERHDEEQDGGDRVQLCTSRSTDRMLDDDGDGDDEAVQATSEAAAQREAVAAVFAERQRSGSAASQQQREEETAQTAATTEQPEQRAVDAKDEGADSAADRRREGGERRRVDASSNNDNNARGESGGDTSSASSPGGDQEEEELEPGFIRIRILDLNGKFFNIACQLEWTVLALKRKVLESTEVAIASQRLIYRGRVLEDDKILNDYKVEDGHTVHLFVRMSQNNDAETAATDASSSSATAGAGLYRYEDGAPMTIVHISSDTISSAVFPSDSARRVDPLMLDSALGNCARRVKLWSSFLLIIYTMKVMGQFALLANDQQMRSEENKDDTNHDRYYDRYDYPPYYNQDPMISAVELMIHAFGVYVGCVGFKAAHDTDIRPIRFYCRGIVWLAILTVAEQIFVTVQISKSDYPETRIQYPYGPSAPSKEDLVSANIFQSIMLVVMWVIAIHHSYAHQAEVAAYNQSFAAAAMNAVPPPAHVPEVV</sequence>
<feature type="compositionally biased region" description="Basic and acidic residues" evidence="1">
    <location>
        <begin position="57"/>
        <end position="73"/>
    </location>
</feature>
<feature type="compositionally biased region" description="Polar residues" evidence="1">
    <location>
        <begin position="174"/>
        <end position="197"/>
    </location>
</feature>
<dbReference type="InterPro" id="IPR000626">
    <property type="entry name" value="Ubiquitin-like_dom"/>
</dbReference>
<dbReference type="InterPro" id="IPR019954">
    <property type="entry name" value="Ubiquitin_CS"/>
</dbReference>
<feature type="region of interest" description="Disordered" evidence="1">
    <location>
        <begin position="1"/>
        <end position="205"/>
    </location>
</feature>
<dbReference type="GO" id="GO:0051787">
    <property type="term" value="F:misfolded protein binding"/>
    <property type="evidence" value="ECO:0007669"/>
    <property type="project" value="TreeGrafter"/>
</dbReference>
<dbReference type="EMBL" id="JAKCXM010000200">
    <property type="protein sequence ID" value="KAJ0398922.1"/>
    <property type="molecule type" value="Genomic_DNA"/>
</dbReference>
<dbReference type="SUPFAM" id="SSF54236">
    <property type="entry name" value="Ubiquitin-like"/>
    <property type="match status" value="1"/>
</dbReference>
<feature type="compositionally biased region" description="Low complexity" evidence="1">
    <location>
        <begin position="1"/>
        <end position="13"/>
    </location>
</feature>
<feature type="compositionally biased region" description="Low complexity" evidence="1">
    <location>
        <begin position="99"/>
        <end position="128"/>
    </location>
</feature>
<evidence type="ECO:0000256" key="1">
    <source>
        <dbReference type="SAM" id="MobiDB-lite"/>
    </source>
</evidence>
<evidence type="ECO:0000313" key="3">
    <source>
        <dbReference type="EMBL" id="KAJ0398922.1"/>
    </source>
</evidence>
<accession>A0AAD5LI42</accession>
<evidence type="ECO:0000259" key="2">
    <source>
        <dbReference type="PROSITE" id="PS50053"/>
    </source>
</evidence>
<dbReference type="Proteomes" id="UP001209570">
    <property type="component" value="Unassembled WGS sequence"/>
</dbReference>
<keyword evidence="4" id="KW-1185">Reference proteome</keyword>
<feature type="compositionally biased region" description="Basic and acidic residues" evidence="1">
    <location>
        <begin position="144"/>
        <end position="173"/>
    </location>
</feature>
<dbReference type="Gene3D" id="3.10.20.90">
    <property type="entry name" value="Phosphatidylinositol 3-kinase Catalytic Subunit, Chain A, domain 1"/>
    <property type="match status" value="1"/>
</dbReference>
<protein>
    <recommendedName>
        <fullName evidence="2">Ubiquitin-like domain-containing protein</fullName>
    </recommendedName>
</protein>
<organism evidence="3 4">
    <name type="scientific">Pythium insidiosum</name>
    <name type="common">Pythiosis disease agent</name>
    <dbReference type="NCBI Taxonomy" id="114742"/>
    <lineage>
        <taxon>Eukaryota</taxon>
        <taxon>Sar</taxon>
        <taxon>Stramenopiles</taxon>
        <taxon>Oomycota</taxon>
        <taxon>Peronosporomycetes</taxon>
        <taxon>Pythiales</taxon>
        <taxon>Pythiaceae</taxon>
        <taxon>Pythium</taxon>
    </lineage>
</organism>
<reference evidence="3" key="1">
    <citation type="submission" date="2021-12" db="EMBL/GenBank/DDBJ databases">
        <title>Prjna785345.</title>
        <authorList>
            <person name="Rujirawat T."/>
            <person name="Krajaejun T."/>
        </authorList>
    </citation>
    <scope>NUCLEOTIDE SEQUENCE</scope>
    <source>
        <strain evidence="3">Pi057C3</strain>
    </source>
</reference>
<dbReference type="GO" id="GO:0031593">
    <property type="term" value="F:polyubiquitin modification-dependent protein binding"/>
    <property type="evidence" value="ECO:0007669"/>
    <property type="project" value="TreeGrafter"/>
</dbReference>
<dbReference type="GO" id="GO:0036503">
    <property type="term" value="P:ERAD pathway"/>
    <property type="evidence" value="ECO:0007669"/>
    <property type="project" value="TreeGrafter"/>
</dbReference>
<evidence type="ECO:0000313" key="4">
    <source>
        <dbReference type="Proteomes" id="UP001209570"/>
    </source>
</evidence>
<gene>
    <name evidence="3" type="ORF">P43SY_005280</name>
</gene>
<name>A0AAD5LI42_PYTIN</name>
<dbReference type="AlphaFoldDB" id="A0AAD5LI42"/>